<protein>
    <submittedName>
        <fullName evidence="1">Uncharacterized protein</fullName>
    </submittedName>
</protein>
<name>X1A9N9_9ZZZZ</name>
<dbReference type="AlphaFoldDB" id="X1A9N9"/>
<sequence length="51" mass="5962">TIDIFQHRDDIAMLRQIVAKANGKLDLDSFPEELVETDEELDKAWQYAQLK</sequence>
<reference evidence="1" key="1">
    <citation type="journal article" date="2014" name="Front. Microbiol.">
        <title>High frequency of phylogenetically diverse reductive dehalogenase-homologous genes in deep subseafloor sedimentary metagenomes.</title>
        <authorList>
            <person name="Kawai M."/>
            <person name="Futagami T."/>
            <person name="Toyoda A."/>
            <person name="Takaki Y."/>
            <person name="Nishi S."/>
            <person name="Hori S."/>
            <person name="Arai W."/>
            <person name="Tsubouchi T."/>
            <person name="Morono Y."/>
            <person name="Uchiyama I."/>
            <person name="Ito T."/>
            <person name="Fujiyama A."/>
            <person name="Inagaki F."/>
            <person name="Takami H."/>
        </authorList>
    </citation>
    <scope>NUCLEOTIDE SEQUENCE</scope>
    <source>
        <strain evidence="1">Expedition CK06-06</strain>
    </source>
</reference>
<comment type="caution">
    <text evidence="1">The sequence shown here is derived from an EMBL/GenBank/DDBJ whole genome shotgun (WGS) entry which is preliminary data.</text>
</comment>
<feature type="non-terminal residue" evidence="1">
    <location>
        <position position="1"/>
    </location>
</feature>
<evidence type="ECO:0000313" key="1">
    <source>
        <dbReference type="EMBL" id="GAG79120.1"/>
    </source>
</evidence>
<dbReference type="EMBL" id="BART01013614">
    <property type="protein sequence ID" value="GAG79120.1"/>
    <property type="molecule type" value="Genomic_DNA"/>
</dbReference>
<proteinExistence type="predicted"/>
<accession>X1A9N9</accession>
<gene>
    <name evidence="1" type="ORF">S01H4_27727</name>
</gene>
<organism evidence="1">
    <name type="scientific">marine sediment metagenome</name>
    <dbReference type="NCBI Taxonomy" id="412755"/>
    <lineage>
        <taxon>unclassified sequences</taxon>
        <taxon>metagenomes</taxon>
        <taxon>ecological metagenomes</taxon>
    </lineage>
</organism>